<feature type="region of interest" description="Disordered" evidence="2">
    <location>
        <begin position="152"/>
        <end position="179"/>
    </location>
</feature>
<feature type="domain" description="HIT" evidence="3">
    <location>
        <begin position="236"/>
        <end position="343"/>
    </location>
</feature>
<dbReference type="PANTHER" id="PTHR47670:SF1">
    <property type="entry name" value="ADENYLYLSULFATASE HINT3"/>
    <property type="match status" value="1"/>
</dbReference>
<dbReference type="InterPro" id="IPR036265">
    <property type="entry name" value="HIT-like_sf"/>
</dbReference>
<dbReference type="SUPFAM" id="SSF54197">
    <property type="entry name" value="HIT-like"/>
    <property type="match status" value="1"/>
</dbReference>
<reference evidence="4" key="1">
    <citation type="submission" date="2024-02" db="EMBL/GenBank/DDBJ databases">
        <authorList>
            <consortium name="ELIXIR-Norway"/>
            <consortium name="Elixir Norway"/>
        </authorList>
    </citation>
    <scope>NUCLEOTIDE SEQUENCE</scope>
</reference>
<dbReference type="EMBL" id="OZ020101">
    <property type="protein sequence ID" value="CAK9275546.1"/>
    <property type="molecule type" value="Genomic_DNA"/>
</dbReference>
<dbReference type="Pfam" id="PF01230">
    <property type="entry name" value="HIT"/>
    <property type="match status" value="1"/>
</dbReference>
<feature type="short sequence motif" description="Histidine triad motif" evidence="1">
    <location>
        <begin position="328"/>
        <end position="332"/>
    </location>
</feature>
<dbReference type="Gene3D" id="3.30.428.10">
    <property type="entry name" value="HIT-like"/>
    <property type="match status" value="1"/>
</dbReference>
<evidence type="ECO:0000256" key="1">
    <source>
        <dbReference type="PROSITE-ProRule" id="PRU00464"/>
    </source>
</evidence>
<evidence type="ECO:0000313" key="5">
    <source>
        <dbReference type="Proteomes" id="UP001497444"/>
    </source>
</evidence>
<proteinExistence type="predicted"/>
<organism evidence="4 5">
    <name type="scientific">Sphagnum jensenii</name>
    <dbReference type="NCBI Taxonomy" id="128206"/>
    <lineage>
        <taxon>Eukaryota</taxon>
        <taxon>Viridiplantae</taxon>
        <taxon>Streptophyta</taxon>
        <taxon>Embryophyta</taxon>
        <taxon>Bryophyta</taxon>
        <taxon>Sphagnophytina</taxon>
        <taxon>Sphagnopsida</taxon>
        <taxon>Sphagnales</taxon>
        <taxon>Sphagnaceae</taxon>
        <taxon>Sphagnum</taxon>
    </lineage>
</organism>
<evidence type="ECO:0000259" key="3">
    <source>
        <dbReference type="PROSITE" id="PS51084"/>
    </source>
</evidence>
<feature type="compositionally biased region" description="Basic and acidic residues" evidence="2">
    <location>
        <begin position="152"/>
        <end position="161"/>
    </location>
</feature>
<dbReference type="PRINTS" id="PR00332">
    <property type="entry name" value="HISTRIAD"/>
</dbReference>
<dbReference type="PANTHER" id="PTHR47670">
    <property type="entry name" value="ADENYLYLSULFATASE HINT3"/>
    <property type="match status" value="1"/>
</dbReference>
<protein>
    <recommendedName>
        <fullName evidence="3">HIT domain-containing protein</fullName>
    </recommendedName>
</protein>
<gene>
    <name evidence="4" type="ORF">CSSPJE1EN1_LOCUS21024</name>
</gene>
<dbReference type="InterPro" id="IPR001310">
    <property type="entry name" value="Histidine_triad_HIT"/>
</dbReference>
<evidence type="ECO:0000256" key="2">
    <source>
        <dbReference type="SAM" id="MobiDB-lite"/>
    </source>
</evidence>
<accession>A0ABP0XC86</accession>
<feature type="region of interest" description="Disordered" evidence="2">
    <location>
        <begin position="201"/>
        <end position="224"/>
    </location>
</feature>
<dbReference type="Proteomes" id="UP001497444">
    <property type="component" value="Chromosome 6"/>
</dbReference>
<name>A0ABP0XC86_9BRYO</name>
<dbReference type="PROSITE" id="PS51084">
    <property type="entry name" value="HIT_2"/>
    <property type="match status" value="1"/>
</dbReference>
<keyword evidence="5" id="KW-1185">Reference proteome</keyword>
<sequence length="377" mass="41034">MAERRLRTILLHLQPSSSSNYFRGVRVSGRCGILDCREEAAFFSKEGHLHPLEREVRGQVEEKSSLDCVPGPVSNRVSLEFCRGESLEDRSDDLKRKDGKVEDSIVLDSRRFQKDALELNVGTNSTAVIENDERDTEIKSVVADDRGCVKQAAEDRGRESGEGICESSPAAGNSNSRVPAPDKGLGFVRAGIASVTTLSKSNSLQGMGNSRAHDQGSSKGHFTQSQFHSGMSENCVFCEIVHGLAPAYKLYEDEACLCILDSHPVCFGHSLLLPKAHFPSLEVTPPQIAAAMCAAVPLISTALMEATHSDSFNMLVNSGVAAGQVIFHTHFHIIPRSSGDGLWKSESMRRRPLRAVQEAKILAHVVRTKLSSASTHQ</sequence>
<dbReference type="InterPro" id="IPR019808">
    <property type="entry name" value="Histidine_triad_CS"/>
</dbReference>
<dbReference type="PROSITE" id="PS00892">
    <property type="entry name" value="HIT_1"/>
    <property type="match status" value="1"/>
</dbReference>
<dbReference type="InterPro" id="IPR011146">
    <property type="entry name" value="HIT-like"/>
</dbReference>
<evidence type="ECO:0000313" key="4">
    <source>
        <dbReference type="EMBL" id="CAK9275546.1"/>
    </source>
</evidence>